<proteinExistence type="predicted"/>
<protein>
    <submittedName>
        <fullName evidence="1">Uncharacterized protein</fullName>
    </submittedName>
</protein>
<gene>
    <name evidence="1" type="ORF">MNBD_GAMMA09-3688</name>
</gene>
<accession>A0A3B0Y4B8</accession>
<evidence type="ECO:0000313" key="1">
    <source>
        <dbReference type="EMBL" id="VAW70407.1"/>
    </source>
</evidence>
<dbReference type="AlphaFoldDB" id="A0A3B0Y4B8"/>
<organism evidence="1">
    <name type="scientific">hydrothermal vent metagenome</name>
    <dbReference type="NCBI Taxonomy" id="652676"/>
    <lineage>
        <taxon>unclassified sequences</taxon>
        <taxon>metagenomes</taxon>
        <taxon>ecological metagenomes</taxon>
    </lineage>
</organism>
<reference evidence="1" key="1">
    <citation type="submission" date="2018-06" db="EMBL/GenBank/DDBJ databases">
        <authorList>
            <person name="Zhirakovskaya E."/>
        </authorList>
    </citation>
    <scope>NUCLEOTIDE SEQUENCE</scope>
</reference>
<dbReference type="EMBL" id="UOFI01000198">
    <property type="protein sequence ID" value="VAW70407.1"/>
    <property type="molecule type" value="Genomic_DNA"/>
</dbReference>
<sequence>MQTIDLKLPYTEVTLLLDALRHYTDYIENLDENSVDEDTYADLLNDNENIKALEKSISEVFAKQVEPY</sequence>
<name>A0A3B0Y4B8_9ZZZZ</name>